<evidence type="ECO:0000313" key="12">
    <source>
        <dbReference type="EMBL" id="MDP4575996.1"/>
    </source>
</evidence>
<dbReference type="InterPro" id="IPR039426">
    <property type="entry name" value="TonB-dep_rcpt-like"/>
</dbReference>
<dbReference type="PANTHER" id="PTHR47234">
    <property type="match status" value="1"/>
</dbReference>
<keyword evidence="12" id="KW-0675">Receptor</keyword>
<reference evidence="12 13" key="1">
    <citation type="submission" date="2023-08" db="EMBL/GenBank/DDBJ databases">
        <title>genomic of G39.</title>
        <authorList>
            <person name="Wang Y."/>
        </authorList>
    </citation>
    <scope>NUCLEOTIDE SEQUENCE [LARGE SCALE GENOMIC DNA]</scope>
    <source>
        <strain evidence="12 13">G39</strain>
    </source>
</reference>
<proteinExistence type="inferred from homology"/>
<keyword evidence="3 8" id="KW-1134">Transmembrane beta strand</keyword>
<evidence type="ECO:0000259" key="10">
    <source>
        <dbReference type="Pfam" id="PF00593"/>
    </source>
</evidence>
<evidence type="ECO:0000256" key="7">
    <source>
        <dbReference type="ARBA" id="ARBA00023237"/>
    </source>
</evidence>
<dbReference type="EMBL" id="JAVAIM010000001">
    <property type="protein sequence ID" value="MDP4575996.1"/>
    <property type="molecule type" value="Genomic_DNA"/>
</dbReference>
<sequence length="969" mass="103589">MAQQAPETAGANEDDDRIVVTGSFIRGTPEDAALPVDVFTADDLAEQGVDSPLEFIKELPSVGASLGDTNQFSTDAQGFQGVGSLNLRGLGPQRTLVLVNGKRTIQSPGSGFVDTQLIPLFALERIEILKDGAAATYGSDAIAGVANFITRSNFTGVEVQADYNFIDGSDDNYSISGLVGLELGDDANLVFGAGWQHRSELGTFERDFVNVGYETNPSAYSALATPGLFAATYFDTTTGALDTRIARDVGCEELGGTIAIGRCYFTYVPFDNITEDEDRYQVFGQFTADLADNIRFQVDGMWSRSDLESLNYSPAFPPTQGPRGSGFVSAFTTSPNNPGVSAFLDQVGLPQSSAALPLVAVTNVLYRPFGFLGNPRDPDRGAGTGFASNDAWRISGGFDWDINPSLRLEVDGTYWESRRTFFAPGIVGSRLQAALNGFGGPDCTGTTPGANGCQYFNPFVNAGPGNGTYNIDNPFYVPGAENSEELVAWLQVPNGTREYEQQVVLDLVLSGETGIEFSGGPLAFAVGAQVRDNEYSTRPLNDESNVDINPCFIEGDTSCVGTSTEGVGPFIFLGGSRPARLSQSVYAFFGELNAPITDRIELAAAIRFEDYGDPIGSTINPKGSLRFEATDWLTLRGSVGTTFRGPLASNVSPNFVTALEGFTAAGGNYKSKDIFGNPTNLEPETAFTWNVGAIFDAPLGGADLTFSVDYWSIDLEDRITTTPGNAIASLVGNNQTTGTLPVDCSSPLVNLITFSGNQCIQGTTTGLDISRVRTDFVNGPDVKVSGLDFALNVSVPVSDNATLSFGGNAVYNLEYKFDDFVVQDVVVLEAYDAVGLGNYFRDPNTVPEWRANAFANLRFGPFNARYSLVHIDGVTDDRCVNADGSFRDPCFSTADGQGTNFGVESGSYTQHDLALTYDLELAGADLQVQAAIENFTDAEPAEAQLPLSFNPFIGNAIGRNYRLGIRARF</sequence>
<keyword evidence="13" id="KW-1185">Reference proteome</keyword>
<dbReference type="InterPro" id="IPR000531">
    <property type="entry name" value="Beta-barrel_TonB"/>
</dbReference>
<evidence type="ECO:0000256" key="3">
    <source>
        <dbReference type="ARBA" id="ARBA00022452"/>
    </source>
</evidence>
<organism evidence="12 13">
    <name type="scientific">Qipengyuania profundimaris</name>
    <dbReference type="NCBI Taxonomy" id="3067652"/>
    <lineage>
        <taxon>Bacteria</taxon>
        <taxon>Pseudomonadati</taxon>
        <taxon>Pseudomonadota</taxon>
        <taxon>Alphaproteobacteria</taxon>
        <taxon>Sphingomonadales</taxon>
        <taxon>Erythrobacteraceae</taxon>
        <taxon>Qipengyuania</taxon>
    </lineage>
</organism>
<accession>A0ABT9HS61</accession>
<dbReference type="InterPro" id="IPR037066">
    <property type="entry name" value="Plug_dom_sf"/>
</dbReference>
<dbReference type="SUPFAM" id="SSF56935">
    <property type="entry name" value="Porins"/>
    <property type="match status" value="1"/>
</dbReference>
<keyword evidence="7 8" id="KW-0998">Cell outer membrane</keyword>
<dbReference type="InterPro" id="IPR036942">
    <property type="entry name" value="Beta-barrel_TonB_sf"/>
</dbReference>
<dbReference type="Gene3D" id="2.170.130.10">
    <property type="entry name" value="TonB-dependent receptor, plug domain"/>
    <property type="match status" value="1"/>
</dbReference>
<evidence type="ECO:0000256" key="2">
    <source>
        <dbReference type="ARBA" id="ARBA00022448"/>
    </source>
</evidence>
<keyword evidence="4 8" id="KW-0812">Transmembrane</keyword>
<evidence type="ECO:0000256" key="6">
    <source>
        <dbReference type="ARBA" id="ARBA00023136"/>
    </source>
</evidence>
<evidence type="ECO:0000256" key="4">
    <source>
        <dbReference type="ARBA" id="ARBA00022692"/>
    </source>
</evidence>
<dbReference type="Pfam" id="PF07715">
    <property type="entry name" value="Plug"/>
    <property type="match status" value="1"/>
</dbReference>
<protein>
    <submittedName>
        <fullName evidence="12">TonB-dependent receptor</fullName>
    </submittedName>
</protein>
<comment type="caution">
    <text evidence="12">The sequence shown here is derived from an EMBL/GenBank/DDBJ whole genome shotgun (WGS) entry which is preliminary data.</text>
</comment>
<evidence type="ECO:0000256" key="1">
    <source>
        <dbReference type="ARBA" id="ARBA00004571"/>
    </source>
</evidence>
<evidence type="ECO:0000313" key="13">
    <source>
        <dbReference type="Proteomes" id="UP001240639"/>
    </source>
</evidence>
<comment type="similarity">
    <text evidence="8 9">Belongs to the TonB-dependent receptor family.</text>
</comment>
<dbReference type="InterPro" id="IPR012910">
    <property type="entry name" value="Plug_dom"/>
</dbReference>
<dbReference type="PROSITE" id="PS52016">
    <property type="entry name" value="TONB_DEPENDENT_REC_3"/>
    <property type="match status" value="1"/>
</dbReference>
<dbReference type="RefSeq" id="WP_305933223.1">
    <property type="nucleotide sequence ID" value="NZ_JAVAIM010000001.1"/>
</dbReference>
<evidence type="ECO:0000259" key="11">
    <source>
        <dbReference type="Pfam" id="PF07715"/>
    </source>
</evidence>
<keyword evidence="5 9" id="KW-0798">TonB box</keyword>
<dbReference type="PANTHER" id="PTHR47234:SF2">
    <property type="entry name" value="TONB-DEPENDENT RECEPTOR"/>
    <property type="match status" value="1"/>
</dbReference>
<keyword evidence="6 8" id="KW-0472">Membrane</keyword>
<dbReference type="Proteomes" id="UP001240639">
    <property type="component" value="Unassembled WGS sequence"/>
</dbReference>
<name>A0ABT9HS61_9SPHN</name>
<evidence type="ECO:0000256" key="8">
    <source>
        <dbReference type="PROSITE-ProRule" id="PRU01360"/>
    </source>
</evidence>
<evidence type="ECO:0000256" key="5">
    <source>
        <dbReference type="ARBA" id="ARBA00023077"/>
    </source>
</evidence>
<feature type="domain" description="TonB-dependent receptor plug" evidence="11">
    <location>
        <begin position="30"/>
        <end position="145"/>
    </location>
</feature>
<gene>
    <name evidence="12" type="ORF">Q9K02_12665</name>
</gene>
<comment type="subcellular location">
    <subcellularLocation>
        <location evidence="1 8">Cell outer membrane</location>
        <topology evidence="1 8">Multi-pass membrane protein</topology>
    </subcellularLocation>
</comment>
<evidence type="ECO:0000256" key="9">
    <source>
        <dbReference type="RuleBase" id="RU003357"/>
    </source>
</evidence>
<feature type="domain" description="TonB-dependent receptor-like beta-barrel" evidence="10">
    <location>
        <begin position="374"/>
        <end position="934"/>
    </location>
</feature>
<dbReference type="Pfam" id="PF00593">
    <property type="entry name" value="TonB_dep_Rec_b-barrel"/>
    <property type="match status" value="1"/>
</dbReference>
<dbReference type="Gene3D" id="2.40.170.20">
    <property type="entry name" value="TonB-dependent receptor, beta-barrel domain"/>
    <property type="match status" value="1"/>
</dbReference>
<keyword evidence="2 8" id="KW-0813">Transport</keyword>